<feature type="domain" description="Galactosyltransferase C-terminal" evidence="5">
    <location>
        <begin position="152"/>
        <end position="205"/>
    </location>
</feature>
<keyword evidence="2" id="KW-0328">Glycosyltransferase</keyword>
<dbReference type="Pfam" id="PF00535">
    <property type="entry name" value="Glycos_transf_2"/>
    <property type="match status" value="1"/>
</dbReference>
<proteinExistence type="inferred from homology"/>
<feature type="domain" description="Glycosyltransferase 2-like" evidence="4">
    <location>
        <begin position="5"/>
        <end position="106"/>
    </location>
</feature>
<dbReference type="Gene3D" id="3.90.550.10">
    <property type="entry name" value="Spore Coat Polysaccharide Biosynthesis Protein SpsA, Chain A"/>
    <property type="match status" value="1"/>
</dbReference>
<comment type="similarity">
    <text evidence="1">Belongs to the glycosyltransferase 2 family.</text>
</comment>
<name>A0A7T0BUD0_9BACT</name>
<keyword evidence="3 6" id="KW-0808">Transferase</keyword>
<gene>
    <name evidence="6" type="ORF">G3M70_04140</name>
</gene>
<dbReference type="AlphaFoldDB" id="A0A7T0BUD0"/>
<evidence type="ECO:0000256" key="1">
    <source>
        <dbReference type="ARBA" id="ARBA00006739"/>
    </source>
</evidence>
<dbReference type="PANTHER" id="PTHR43179:SF12">
    <property type="entry name" value="GALACTOFURANOSYLTRANSFERASE GLFT2"/>
    <property type="match status" value="1"/>
</dbReference>
<dbReference type="InterPro" id="IPR001173">
    <property type="entry name" value="Glyco_trans_2-like"/>
</dbReference>
<evidence type="ECO:0000313" key="7">
    <source>
        <dbReference type="Proteomes" id="UP000594688"/>
    </source>
</evidence>
<sequence length="337" mass="38628">MKSISAIIVNWNDKEVTAACIRSLEEQDCGPVEIIVCDNGSTDGSVEFLKSTFPHVHLIENENNLGFGPALNRGLEVARGDHLIFLNNDLVLAPDCLRQLSLALDSSLWIGGIVPKILFDNKPGRINSFGVDIHYTGIACPHMFDAVDSPNMKPYETACGGIFMFPRSIYEETQGFDPDLFLYHEDHDLSWRIRLLGYRIETCPKAVMSHQYKFNKGVFKYYSSEKNRLVLLLKNYRWKTLLLIAPALLAVEMAQWAHAITNGWFLLKLKSYFEIVVGLPDTLKKRTQIQSTRQVNDREITGLHEDRLQLSGIKHPMLENWLSPFLEWYGERIRKWI</sequence>
<dbReference type="InterPro" id="IPR029044">
    <property type="entry name" value="Nucleotide-diphossugar_trans"/>
</dbReference>
<accession>A0A7T0BUD0</accession>
<evidence type="ECO:0000256" key="3">
    <source>
        <dbReference type="ARBA" id="ARBA00022679"/>
    </source>
</evidence>
<dbReference type="PANTHER" id="PTHR43179">
    <property type="entry name" value="RHAMNOSYLTRANSFERASE WBBL"/>
    <property type="match status" value="1"/>
</dbReference>
<dbReference type="EMBL" id="CP048685">
    <property type="protein sequence ID" value="QPJ61120.1"/>
    <property type="molecule type" value="Genomic_DNA"/>
</dbReference>
<protein>
    <submittedName>
        <fullName evidence="6">Glycosyltransferase family 2 protein</fullName>
    </submittedName>
</protein>
<dbReference type="CDD" id="cd04186">
    <property type="entry name" value="GT_2_like_c"/>
    <property type="match status" value="1"/>
</dbReference>
<dbReference type="Proteomes" id="UP000594688">
    <property type="component" value="Chromosome"/>
</dbReference>
<dbReference type="GO" id="GO:0016757">
    <property type="term" value="F:glycosyltransferase activity"/>
    <property type="evidence" value="ECO:0007669"/>
    <property type="project" value="UniProtKB-KW"/>
</dbReference>
<dbReference type="SUPFAM" id="SSF53448">
    <property type="entry name" value="Nucleotide-diphospho-sugar transferases"/>
    <property type="match status" value="1"/>
</dbReference>
<dbReference type="Pfam" id="PF02709">
    <property type="entry name" value="Glyco_transf_7C"/>
    <property type="match status" value="1"/>
</dbReference>
<reference evidence="6 7" key="1">
    <citation type="submission" date="2020-02" db="EMBL/GenBank/DDBJ databases">
        <title>Genomic and physiological characterization of two novel Nitrospinaceae genera.</title>
        <authorList>
            <person name="Mueller A.J."/>
            <person name="Jung M.-Y."/>
            <person name="Strachan C.R."/>
            <person name="Herbold C.W."/>
            <person name="Kirkegaard R.H."/>
            <person name="Daims H."/>
        </authorList>
    </citation>
    <scope>NUCLEOTIDE SEQUENCE [LARGE SCALE GENOMIC DNA]</scope>
    <source>
        <strain evidence="6">EB</strain>
    </source>
</reference>
<organism evidence="6 7">
    <name type="scientific">Candidatus Nitronauta litoralis</name>
    <dbReference type="NCBI Taxonomy" id="2705533"/>
    <lineage>
        <taxon>Bacteria</taxon>
        <taxon>Pseudomonadati</taxon>
        <taxon>Nitrospinota/Tectimicrobiota group</taxon>
        <taxon>Nitrospinota</taxon>
        <taxon>Nitrospinia</taxon>
        <taxon>Nitrospinales</taxon>
        <taxon>Nitrospinaceae</taxon>
        <taxon>Candidatus Nitronauta</taxon>
    </lineage>
</organism>
<dbReference type="InterPro" id="IPR027791">
    <property type="entry name" value="Galactosyl_T_C"/>
</dbReference>
<evidence type="ECO:0000313" key="6">
    <source>
        <dbReference type="EMBL" id="QPJ61120.1"/>
    </source>
</evidence>
<evidence type="ECO:0000259" key="5">
    <source>
        <dbReference type="Pfam" id="PF02709"/>
    </source>
</evidence>
<evidence type="ECO:0000259" key="4">
    <source>
        <dbReference type="Pfam" id="PF00535"/>
    </source>
</evidence>
<dbReference type="KEGG" id="nli:G3M70_04140"/>
<evidence type="ECO:0000256" key="2">
    <source>
        <dbReference type="ARBA" id="ARBA00022676"/>
    </source>
</evidence>